<dbReference type="SUPFAM" id="SSF53448">
    <property type="entry name" value="Nucleotide-diphospho-sugar transferases"/>
    <property type="match status" value="1"/>
</dbReference>
<dbReference type="RefSeq" id="WP_125245586.1">
    <property type="nucleotide sequence ID" value="NZ_RSED01000037.1"/>
</dbReference>
<keyword evidence="5 10" id="KW-0812">Transmembrane</keyword>
<keyword evidence="13" id="KW-1185">Reference proteome</keyword>
<evidence type="ECO:0000313" key="13">
    <source>
        <dbReference type="Proteomes" id="UP000269265"/>
    </source>
</evidence>
<dbReference type="GO" id="GO:0005886">
    <property type="term" value="C:plasma membrane"/>
    <property type="evidence" value="ECO:0007669"/>
    <property type="project" value="UniProtKB-SubCell"/>
</dbReference>
<dbReference type="AlphaFoldDB" id="A0A3R8S421"/>
<feature type="region of interest" description="Disordered" evidence="9">
    <location>
        <begin position="331"/>
        <end position="355"/>
    </location>
</feature>
<dbReference type="InterPro" id="IPR029044">
    <property type="entry name" value="Nucleotide-diphossugar_trans"/>
</dbReference>
<comment type="similarity">
    <text evidence="8">Belongs to the glycosyltransferase 2 family. GtrB subfamily.</text>
</comment>
<dbReference type="PANTHER" id="PTHR48090:SF1">
    <property type="entry name" value="PROPHAGE BACTOPRENOL GLUCOSYL TRANSFERASE HOMOLOG"/>
    <property type="match status" value="1"/>
</dbReference>
<keyword evidence="7 10" id="KW-0472">Membrane</keyword>
<name>A0A3R8S421_9BURK</name>
<feature type="transmembrane region" description="Helical" evidence="10">
    <location>
        <begin position="244"/>
        <end position="265"/>
    </location>
</feature>
<feature type="domain" description="Glycosyltransferase 2-like" evidence="11">
    <location>
        <begin position="20"/>
        <end position="181"/>
    </location>
</feature>
<keyword evidence="2" id="KW-1003">Cell membrane</keyword>
<dbReference type="GO" id="GO:0016757">
    <property type="term" value="F:glycosyltransferase activity"/>
    <property type="evidence" value="ECO:0007669"/>
    <property type="project" value="UniProtKB-KW"/>
</dbReference>
<feature type="transmembrane region" description="Helical" evidence="10">
    <location>
        <begin position="277"/>
        <end position="302"/>
    </location>
</feature>
<organism evidence="12 13">
    <name type="scientific">Aquabacterium soli</name>
    <dbReference type="NCBI Taxonomy" id="2493092"/>
    <lineage>
        <taxon>Bacteria</taxon>
        <taxon>Pseudomonadati</taxon>
        <taxon>Pseudomonadota</taxon>
        <taxon>Betaproteobacteria</taxon>
        <taxon>Burkholderiales</taxon>
        <taxon>Aquabacterium</taxon>
    </lineage>
</organism>
<dbReference type="Gene3D" id="3.90.550.10">
    <property type="entry name" value="Spore Coat Polysaccharide Biosynthesis Protein SpsA, Chain A"/>
    <property type="match status" value="1"/>
</dbReference>
<dbReference type="FunFam" id="3.90.550.10:FF:000079">
    <property type="entry name" value="Probable glycosyl transferase"/>
    <property type="match status" value="1"/>
</dbReference>
<dbReference type="InterPro" id="IPR050256">
    <property type="entry name" value="Glycosyltransferase_2"/>
</dbReference>
<dbReference type="Proteomes" id="UP000269265">
    <property type="component" value="Unassembled WGS sequence"/>
</dbReference>
<accession>A0A3R8S421</accession>
<evidence type="ECO:0000256" key="8">
    <source>
        <dbReference type="ARBA" id="ARBA00038152"/>
    </source>
</evidence>
<dbReference type="CDD" id="cd04187">
    <property type="entry name" value="DPM1_like_bac"/>
    <property type="match status" value="1"/>
</dbReference>
<evidence type="ECO:0000256" key="3">
    <source>
        <dbReference type="ARBA" id="ARBA00022676"/>
    </source>
</evidence>
<keyword evidence="4 12" id="KW-0808">Transferase</keyword>
<evidence type="ECO:0000256" key="10">
    <source>
        <dbReference type="SAM" id="Phobius"/>
    </source>
</evidence>
<keyword evidence="3" id="KW-0328">Glycosyltransferase</keyword>
<keyword evidence="6 10" id="KW-1133">Transmembrane helix</keyword>
<evidence type="ECO:0000256" key="1">
    <source>
        <dbReference type="ARBA" id="ARBA00004651"/>
    </source>
</evidence>
<comment type="subcellular location">
    <subcellularLocation>
        <location evidence="1">Cell membrane</location>
        <topology evidence="1">Multi-pass membrane protein</topology>
    </subcellularLocation>
</comment>
<evidence type="ECO:0000256" key="6">
    <source>
        <dbReference type="ARBA" id="ARBA00022989"/>
    </source>
</evidence>
<gene>
    <name evidence="12" type="ORF">EIP75_23300</name>
</gene>
<evidence type="ECO:0000256" key="5">
    <source>
        <dbReference type="ARBA" id="ARBA00022692"/>
    </source>
</evidence>
<dbReference type="EMBL" id="RSED01000037">
    <property type="protein sequence ID" value="RRR99971.1"/>
    <property type="molecule type" value="Genomic_DNA"/>
</dbReference>
<dbReference type="PANTHER" id="PTHR48090">
    <property type="entry name" value="UNDECAPRENYL-PHOSPHATE 4-DEOXY-4-FORMAMIDO-L-ARABINOSE TRANSFERASE-RELATED"/>
    <property type="match status" value="1"/>
</dbReference>
<dbReference type="Pfam" id="PF00535">
    <property type="entry name" value="Glycos_transf_2"/>
    <property type="match status" value="1"/>
</dbReference>
<evidence type="ECO:0000256" key="7">
    <source>
        <dbReference type="ARBA" id="ARBA00023136"/>
    </source>
</evidence>
<evidence type="ECO:0000259" key="11">
    <source>
        <dbReference type="Pfam" id="PF00535"/>
    </source>
</evidence>
<dbReference type="InterPro" id="IPR001173">
    <property type="entry name" value="Glyco_trans_2-like"/>
</dbReference>
<reference evidence="12 13" key="1">
    <citation type="submission" date="2018-12" db="EMBL/GenBank/DDBJ databases">
        <title>The whole draft genome of Aquabacterium sp. SJQ9.</title>
        <authorList>
            <person name="Sun L."/>
            <person name="Gao X."/>
            <person name="Chen W."/>
            <person name="Huang K."/>
        </authorList>
    </citation>
    <scope>NUCLEOTIDE SEQUENCE [LARGE SCALE GENOMIC DNA]</scope>
    <source>
        <strain evidence="12 13">SJQ9</strain>
    </source>
</reference>
<protein>
    <submittedName>
        <fullName evidence="12">Glycosyltransferase</fullName>
    </submittedName>
</protein>
<evidence type="ECO:0000256" key="2">
    <source>
        <dbReference type="ARBA" id="ARBA00022475"/>
    </source>
</evidence>
<dbReference type="OrthoDB" id="9811884at2"/>
<evidence type="ECO:0000256" key="9">
    <source>
        <dbReference type="SAM" id="MobiDB-lite"/>
    </source>
</evidence>
<evidence type="ECO:0000313" key="12">
    <source>
        <dbReference type="EMBL" id="RRR99971.1"/>
    </source>
</evidence>
<sequence length="355" mass="39452">MSNFTEACWPKNDQAACSLTVVVPVLNEEAGLAEFHLRLMMALQALQVTHEILYIDDGSTDGTEDQLKSLRNHHPCVSVAKLSRNFGKEAAMTAGLQLAKGQAVVIIDADLQDPPELIGQMVDAWRQGADVVSMRRRSRAGESWFKEASAFAFYRVFNALADVHMPADVGDYRLLSRRVVNAINQLPERNRFMKGIFAWVGFRTVTIEYDRHARAEGQSKWPYRKLWRFAVEGITGFSVAPLKLATYTGVASALLSFGYAAHFLIKTLLVGEAVHGFPTLIVSILLLGGLQLMAIGILGEYIGRIFLESKRRPLFLLDEYEQATSLSSESKPIRLGSSQGVHQHSIQADHEHRVA</sequence>
<proteinExistence type="inferred from homology"/>
<feature type="compositionally biased region" description="Polar residues" evidence="9">
    <location>
        <begin position="331"/>
        <end position="346"/>
    </location>
</feature>
<evidence type="ECO:0000256" key="4">
    <source>
        <dbReference type="ARBA" id="ARBA00022679"/>
    </source>
</evidence>
<comment type="caution">
    <text evidence="12">The sequence shown here is derived from an EMBL/GenBank/DDBJ whole genome shotgun (WGS) entry which is preliminary data.</text>
</comment>